<organism evidence="3 4">
    <name type="scientific">Thiobacillus denitrificans</name>
    <dbReference type="NCBI Taxonomy" id="36861"/>
    <lineage>
        <taxon>Bacteria</taxon>
        <taxon>Pseudomonadati</taxon>
        <taxon>Pseudomonadota</taxon>
        <taxon>Betaproteobacteria</taxon>
        <taxon>Nitrosomonadales</taxon>
        <taxon>Thiobacillaceae</taxon>
        <taxon>Thiobacillus</taxon>
    </lineage>
</organism>
<protein>
    <submittedName>
        <fullName evidence="3">Phosphoglycerate kinase</fullName>
    </submittedName>
</protein>
<dbReference type="Pfam" id="PF00300">
    <property type="entry name" value="His_Phos_1"/>
    <property type="match status" value="1"/>
</dbReference>
<keyword evidence="3" id="KW-0418">Kinase</keyword>
<dbReference type="AlphaFoldDB" id="A0A106BSI5"/>
<feature type="binding site" evidence="2">
    <location>
        <begin position="90"/>
        <end position="93"/>
    </location>
    <ligand>
        <name>substrate</name>
    </ligand>
</feature>
<dbReference type="Gene3D" id="3.40.50.1240">
    <property type="entry name" value="Phosphoglycerate mutase-like"/>
    <property type="match status" value="1"/>
</dbReference>
<feature type="active site" description="Proton donor/acceptor" evidence="1">
    <location>
        <position position="90"/>
    </location>
</feature>
<dbReference type="InterPro" id="IPR013078">
    <property type="entry name" value="His_Pase_superF_clade-1"/>
</dbReference>
<evidence type="ECO:0000313" key="4">
    <source>
        <dbReference type="Proteomes" id="UP000064243"/>
    </source>
</evidence>
<evidence type="ECO:0000256" key="2">
    <source>
        <dbReference type="PIRSR" id="PIRSR613078-2"/>
    </source>
</evidence>
<dbReference type="PROSITE" id="PS00175">
    <property type="entry name" value="PG_MUTASE"/>
    <property type="match status" value="1"/>
</dbReference>
<feature type="active site" description="Tele-phosphohistidine intermediate" evidence="1">
    <location>
        <position position="17"/>
    </location>
</feature>
<dbReference type="CDD" id="cd07067">
    <property type="entry name" value="HP_PGM_like"/>
    <property type="match status" value="1"/>
</dbReference>
<dbReference type="PANTHER" id="PTHR48100:SF44">
    <property type="entry name" value="PHOSPHATASE C1620.13-RELATED"/>
    <property type="match status" value="1"/>
</dbReference>
<proteinExistence type="predicted"/>
<gene>
    <name evidence="3" type="ORF">ABW22_03665</name>
</gene>
<evidence type="ECO:0000313" key="3">
    <source>
        <dbReference type="EMBL" id="KVW97855.1"/>
    </source>
</evidence>
<dbReference type="InterPro" id="IPR029033">
    <property type="entry name" value="His_PPase_superfam"/>
</dbReference>
<keyword evidence="4" id="KW-1185">Reference proteome</keyword>
<reference evidence="3 4" key="1">
    <citation type="journal article" date="2015" name="Appl. Environ. Microbiol.">
        <title>Aerobic and Anaerobic Thiosulfate Oxidation by a Cold-Adapted, Subglacial Chemoautotroph.</title>
        <authorList>
            <person name="Harrold Z.R."/>
            <person name="Skidmore M.L."/>
            <person name="Hamilton T.L."/>
            <person name="Desch L."/>
            <person name="Amada K."/>
            <person name="van Gelder W."/>
            <person name="Glover K."/>
            <person name="Roden E.E."/>
            <person name="Boyd E.S."/>
        </authorList>
    </citation>
    <scope>NUCLEOTIDE SEQUENCE [LARGE SCALE GENOMIC DNA]</scope>
    <source>
        <strain evidence="3 4">RG</strain>
    </source>
</reference>
<dbReference type="GO" id="GO:0005829">
    <property type="term" value="C:cytosol"/>
    <property type="evidence" value="ECO:0007669"/>
    <property type="project" value="TreeGrafter"/>
</dbReference>
<name>A0A106BSI5_THIDE</name>
<feature type="binding site" evidence="2">
    <location>
        <begin position="16"/>
        <end position="23"/>
    </location>
    <ligand>
        <name>substrate</name>
    </ligand>
</feature>
<dbReference type="RefSeq" id="WP_059752050.1">
    <property type="nucleotide sequence ID" value="NZ_LDUG01000014.1"/>
</dbReference>
<sequence>MHLIPKPLTTLICIIRHGETDWNVEKRIQGHTDVPLNEVGRAQALAMAFNAAHQRFAAIYSSDLVRAIETAQVLAQREGLEVTVLPQLRERHYGIFQGITAAEGAGLYPAAHAHYVARDLDYDFETGESLRRFAERVADGIDWLVRHHSGQTIAAVCHSGVLDVIYRRATGRPLHTPRDFVIPNCALNWFHFDGQGWHLDAWADRHHLHEVLTESPE</sequence>
<dbReference type="GO" id="GO:0016791">
    <property type="term" value="F:phosphatase activity"/>
    <property type="evidence" value="ECO:0007669"/>
    <property type="project" value="TreeGrafter"/>
</dbReference>
<dbReference type="EMBL" id="LDUG01000014">
    <property type="protein sequence ID" value="KVW97855.1"/>
    <property type="molecule type" value="Genomic_DNA"/>
</dbReference>
<dbReference type="SUPFAM" id="SSF53254">
    <property type="entry name" value="Phosphoglycerate mutase-like"/>
    <property type="match status" value="1"/>
</dbReference>
<accession>A0A106BSI5</accession>
<evidence type="ECO:0000256" key="1">
    <source>
        <dbReference type="PIRSR" id="PIRSR613078-1"/>
    </source>
</evidence>
<dbReference type="Proteomes" id="UP000064243">
    <property type="component" value="Unassembled WGS sequence"/>
</dbReference>
<dbReference type="InterPro" id="IPR001345">
    <property type="entry name" value="PG/BPGM_mutase_AS"/>
</dbReference>
<dbReference type="GO" id="GO:0016301">
    <property type="term" value="F:kinase activity"/>
    <property type="evidence" value="ECO:0007669"/>
    <property type="project" value="UniProtKB-KW"/>
</dbReference>
<dbReference type="SMART" id="SM00855">
    <property type="entry name" value="PGAM"/>
    <property type="match status" value="1"/>
</dbReference>
<comment type="caution">
    <text evidence="3">The sequence shown here is derived from an EMBL/GenBank/DDBJ whole genome shotgun (WGS) entry which is preliminary data.</text>
</comment>
<dbReference type="InterPro" id="IPR050275">
    <property type="entry name" value="PGM_Phosphatase"/>
</dbReference>
<feature type="binding site" evidence="2">
    <location>
        <position position="66"/>
    </location>
    <ligand>
        <name>substrate</name>
    </ligand>
</feature>
<dbReference type="PANTHER" id="PTHR48100">
    <property type="entry name" value="BROAD-SPECIFICITY PHOSPHATASE YOR283W-RELATED"/>
    <property type="match status" value="1"/>
</dbReference>
<dbReference type="PATRIC" id="fig|36861.3.peg.181"/>
<dbReference type="OrthoDB" id="9783269at2"/>
<keyword evidence="3" id="KW-0808">Transferase</keyword>